<organism evidence="3 4">
    <name type="scientific">Salix udensis</name>
    <dbReference type="NCBI Taxonomy" id="889485"/>
    <lineage>
        <taxon>Eukaryota</taxon>
        <taxon>Viridiplantae</taxon>
        <taxon>Streptophyta</taxon>
        <taxon>Embryophyta</taxon>
        <taxon>Tracheophyta</taxon>
        <taxon>Spermatophyta</taxon>
        <taxon>Magnoliopsida</taxon>
        <taxon>eudicotyledons</taxon>
        <taxon>Gunneridae</taxon>
        <taxon>Pentapetalae</taxon>
        <taxon>rosids</taxon>
        <taxon>fabids</taxon>
        <taxon>Malpighiales</taxon>
        <taxon>Salicaceae</taxon>
        <taxon>Saliceae</taxon>
        <taxon>Salix</taxon>
    </lineage>
</organism>
<keyword evidence="4" id="KW-1185">Reference proteome</keyword>
<protein>
    <submittedName>
        <fullName evidence="3">Uncharacterized protein</fullName>
    </submittedName>
</protein>
<proteinExistence type="predicted"/>
<comment type="caution">
    <text evidence="3">The sequence shown here is derived from an EMBL/GenBank/DDBJ whole genome shotgun (WGS) entry which is preliminary data.</text>
</comment>
<name>A0AAD6NX39_9ROSI</name>
<reference evidence="3 4" key="1">
    <citation type="journal article" date="2023" name="Int. J. Mol. Sci.">
        <title>De Novo Assembly and Annotation of 11 Diverse Shrub Willow (Salix) Genomes Reveals Novel Gene Organization in Sex-Linked Regions.</title>
        <authorList>
            <person name="Hyden B."/>
            <person name="Feng K."/>
            <person name="Yates T.B."/>
            <person name="Jawdy S."/>
            <person name="Cereghino C."/>
            <person name="Smart L.B."/>
            <person name="Muchero W."/>
        </authorList>
    </citation>
    <scope>NUCLEOTIDE SEQUENCE [LARGE SCALE GENOMIC DNA]</scope>
    <source>
        <tissue evidence="3">Shoot tip</tissue>
    </source>
</reference>
<dbReference type="AlphaFoldDB" id="A0AAD6NX39"/>
<sequence>MFIFPFMGTLEGRLNEQLTPVFQPPPAVEKPSGNTNHSIETLVVVLAVITILAVIAGILARLCGGRHFGGNGEHDIEGWVESRCRSCIDGGVPAAPPPPAEPKPKPKPAEPAAEAKLPTAEEAKK</sequence>
<evidence type="ECO:0000313" key="3">
    <source>
        <dbReference type="EMBL" id="KAJ6408235.1"/>
    </source>
</evidence>
<evidence type="ECO:0000256" key="1">
    <source>
        <dbReference type="SAM" id="MobiDB-lite"/>
    </source>
</evidence>
<dbReference type="PANTHER" id="PTHR33429:SF19">
    <property type="entry name" value="FISSION REGULATOR-LIKE PROTEIN"/>
    <property type="match status" value="1"/>
</dbReference>
<feature type="transmembrane region" description="Helical" evidence="2">
    <location>
        <begin position="41"/>
        <end position="60"/>
    </location>
</feature>
<dbReference type="Proteomes" id="UP001162972">
    <property type="component" value="Chromosome 6"/>
</dbReference>
<keyword evidence="2" id="KW-0812">Transmembrane</keyword>
<dbReference type="PANTHER" id="PTHR33429">
    <property type="entry name" value="OS02G0708000 PROTEIN-RELATED"/>
    <property type="match status" value="1"/>
</dbReference>
<dbReference type="EMBL" id="JAPFFJ010000016">
    <property type="protein sequence ID" value="KAJ6408235.1"/>
    <property type="molecule type" value="Genomic_DNA"/>
</dbReference>
<evidence type="ECO:0000313" key="4">
    <source>
        <dbReference type="Proteomes" id="UP001162972"/>
    </source>
</evidence>
<evidence type="ECO:0000256" key="2">
    <source>
        <dbReference type="SAM" id="Phobius"/>
    </source>
</evidence>
<keyword evidence="2" id="KW-1133">Transmembrane helix</keyword>
<feature type="region of interest" description="Disordered" evidence="1">
    <location>
        <begin position="90"/>
        <end position="125"/>
    </location>
</feature>
<gene>
    <name evidence="3" type="ORF">OIU84_011531</name>
</gene>
<keyword evidence="2" id="KW-0472">Membrane</keyword>
<accession>A0AAD6NX39</accession>